<proteinExistence type="predicted"/>
<dbReference type="InterPro" id="IPR016039">
    <property type="entry name" value="Thiolase-like"/>
</dbReference>
<dbReference type="EMBL" id="CAXLJM020000173">
    <property type="protein sequence ID" value="CAL8148649.1"/>
    <property type="molecule type" value="Genomic_DNA"/>
</dbReference>
<organism evidence="2 3">
    <name type="scientific">Orchesella dallaii</name>
    <dbReference type="NCBI Taxonomy" id="48710"/>
    <lineage>
        <taxon>Eukaryota</taxon>
        <taxon>Metazoa</taxon>
        <taxon>Ecdysozoa</taxon>
        <taxon>Arthropoda</taxon>
        <taxon>Hexapoda</taxon>
        <taxon>Collembola</taxon>
        <taxon>Entomobryomorpha</taxon>
        <taxon>Entomobryoidea</taxon>
        <taxon>Orchesellidae</taxon>
        <taxon>Orchesellinae</taxon>
        <taxon>Orchesella</taxon>
    </lineage>
</organism>
<dbReference type="InterPro" id="IPR014030">
    <property type="entry name" value="Ketoacyl_synth_N"/>
</dbReference>
<name>A0ABP1S9V0_9HEXA</name>
<dbReference type="Proteomes" id="UP001642540">
    <property type="component" value="Unassembled WGS sequence"/>
</dbReference>
<dbReference type="Gene3D" id="3.40.47.10">
    <property type="match status" value="1"/>
</dbReference>
<dbReference type="SUPFAM" id="SSF53448">
    <property type="entry name" value="Nucleotide-diphospho-sugar transferases"/>
    <property type="match status" value="1"/>
</dbReference>
<protein>
    <recommendedName>
        <fullName evidence="1">Beta-ketoacyl synthase-like N-terminal domain-containing protein</fullName>
    </recommendedName>
</protein>
<dbReference type="Gene3D" id="3.90.550.10">
    <property type="entry name" value="Spore Coat Polysaccharide Biosynthesis Protein SpsA, Chain A"/>
    <property type="match status" value="1"/>
</dbReference>
<evidence type="ECO:0000313" key="2">
    <source>
        <dbReference type="EMBL" id="CAL8148649.1"/>
    </source>
</evidence>
<dbReference type="PANTHER" id="PTHR11183">
    <property type="entry name" value="GLYCOGENIN SUBFAMILY MEMBER"/>
    <property type="match status" value="1"/>
</dbReference>
<accession>A0ABP1S9V0</accession>
<reference evidence="2 3" key="1">
    <citation type="submission" date="2024-08" db="EMBL/GenBank/DDBJ databases">
        <authorList>
            <person name="Cucini C."/>
            <person name="Frati F."/>
        </authorList>
    </citation>
    <scope>NUCLEOTIDE SEQUENCE [LARGE SCALE GENOMIC DNA]</scope>
</reference>
<keyword evidence="3" id="KW-1185">Reference proteome</keyword>
<dbReference type="Pfam" id="PF00109">
    <property type="entry name" value="ketoacyl-synt"/>
    <property type="match status" value="1"/>
</dbReference>
<dbReference type="SUPFAM" id="SSF53901">
    <property type="entry name" value="Thiolase-like"/>
    <property type="match status" value="1"/>
</dbReference>
<comment type="caution">
    <text evidence="2">The sequence shown here is derived from an EMBL/GenBank/DDBJ whole genome shotgun (WGS) entry which is preliminary data.</text>
</comment>
<dbReference type="InterPro" id="IPR050587">
    <property type="entry name" value="GNT1/Glycosyltrans_8"/>
</dbReference>
<dbReference type="InterPro" id="IPR029044">
    <property type="entry name" value="Nucleotide-diphossugar_trans"/>
</dbReference>
<sequence length="668" mass="76132">MIGSKSEVWATCALNDEQVAKALVLANSLKRSSTNRSIVVLVSPSVSSHLRNALGEAFHHKFILEEDRNEAGLKPDEFVKLFALTLHGFDKILFLWPSMIVLRNSDELFEIPNGDKQSFVCMENMDTSILLLKPSLDVFRVLTAILRSRNGTGVEKMLKNWIINQTKNPVYIHKKYNRKVNVGQRSGTLLGNEKNIFIANMQRLPKEPSDVSKLILDNQSNMLKSSVLKHWLNVYEEAVKPLLTPTKNPLDSHMILPSCSSLRNQKEPIAIVGMSCRYPSSKNLEEFWNLIFNGEDGEEVTLSDLAAQLGIKEEFKKFFGFLLKIVESRGILRKSGDTTWKLISEAPTMQNVETYLISTKVKKDLVTKFYPILLLEKIGEKLCNILRGSHSALSVLFPDEKMGYPSVGAFYEDYGRKFCVIDSGKPLLHSRLSHWKEHNEEGTVLRILEKVETQSNILESSSNRCWILFNEEKEATLEYIGREVEGCRRKVIRVSEAKAKGFQHDSSNNSVFLRGNVKQDFEEIMEWISSRNLIVEGVVYGWSLNKSRTSQDELLQPYLHLVQTVISLKQKIVPRLICLTRGIVPLGDHVDLTSFHANFYKRDEELVAHYTSSPVLSKWLEGAEDFWVSKKLQKLAPSFAQSLEGTMEVLERDILFAKKQGWFQKMGL</sequence>
<evidence type="ECO:0000313" key="3">
    <source>
        <dbReference type="Proteomes" id="UP001642540"/>
    </source>
</evidence>
<evidence type="ECO:0000259" key="1">
    <source>
        <dbReference type="Pfam" id="PF00109"/>
    </source>
</evidence>
<feature type="domain" description="Beta-ketoacyl synthase-like N-terminal" evidence="1">
    <location>
        <begin position="267"/>
        <end position="297"/>
    </location>
</feature>
<gene>
    <name evidence="2" type="ORF">ODALV1_LOCUS31487</name>
</gene>